<organism evidence="1 2">
    <name type="scientific">Arctium lappa</name>
    <name type="common">Greater burdock</name>
    <name type="synonym">Lappa major</name>
    <dbReference type="NCBI Taxonomy" id="4217"/>
    <lineage>
        <taxon>Eukaryota</taxon>
        <taxon>Viridiplantae</taxon>
        <taxon>Streptophyta</taxon>
        <taxon>Embryophyta</taxon>
        <taxon>Tracheophyta</taxon>
        <taxon>Spermatophyta</taxon>
        <taxon>Magnoliopsida</taxon>
        <taxon>eudicotyledons</taxon>
        <taxon>Gunneridae</taxon>
        <taxon>Pentapetalae</taxon>
        <taxon>asterids</taxon>
        <taxon>campanulids</taxon>
        <taxon>Asterales</taxon>
        <taxon>Asteraceae</taxon>
        <taxon>Carduoideae</taxon>
        <taxon>Cardueae</taxon>
        <taxon>Arctiinae</taxon>
        <taxon>Arctium</taxon>
    </lineage>
</organism>
<dbReference type="EMBL" id="CM042051">
    <property type="protein sequence ID" value="KAI3728122.1"/>
    <property type="molecule type" value="Genomic_DNA"/>
</dbReference>
<reference evidence="2" key="1">
    <citation type="journal article" date="2022" name="Mol. Ecol. Resour.">
        <title>The genomes of chicory, endive, great burdock and yacon provide insights into Asteraceae palaeo-polyploidization history and plant inulin production.</title>
        <authorList>
            <person name="Fan W."/>
            <person name="Wang S."/>
            <person name="Wang H."/>
            <person name="Wang A."/>
            <person name="Jiang F."/>
            <person name="Liu H."/>
            <person name="Zhao H."/>
            <person name="Xu D."/>
            <person name="Zhang Y."/>
        </authorList>
    </citation>
    <scope>NUCLEOTIDE SEQUENCE [LARGE SCALE GENOMIC DNA]</scope>
    <source>
        <strain evidence="2">cv. Niubang</strain>
    </source>
</reference>
<protein>
    <submittedName>
        <fullName evidence="1">Uncharacterized protein</fullName>
    </submittedName>
</protein>
<proteinExistence type="predicted"/>
<sequence>MAVNHNWTRLGSYQEDAKTFKFADLIMPIEERTKIIENSIKMLNILRGHLPNAYMVNPCRQESTHSLSLPGWWPYCCSCSCMYF</sequence>
<keyword evidence="2" id="KW-1185">Reference proteome</keyword>
<dbReference type="Proteomes" id="UP001055879">
    <property type="component" value="Linkage Group LG05"/>
</dbReference>
<comment type="caution">
    <text evidence="1">The sequence shown here is derived from an EMBL/GenBank/DDBJ whole genome shotgun (WGS) entry which is preliminary data.</text>
</comment>
<accession>A0ACB9C1H6</accession>
<name>A0ACB9C1H6_ARCLA</name>
<gene>
    <name evidence="1" type="ORF">L6452_16752</name>
</gene>
<reference evidence="1 2" key="2">
    <citation type="journal article" date="2022" name="Mol. Ecol. Resour.">
        <title>The genomes of chicory, endive, great burdock and yacon provide insights into Asteraceae paleo-polyploidization history and plant inulin production.</title>
        <authorList>
            <person name="Fan W."/>
            <person name="Wang S."/>
            <person name="Wang H."/>
            <person name="Wang A."/>
            <person name="Jiang F."/>
            <person name="Liu H."/>
            <person name="Zhao H."/>
            <person name="Xu D."/>
            <person name="Zhang Y."/>
        </authorList>
    </citation>
    <scope>NUCLEOTIDE SEQUENCE [LARGE SCALE GENOMIC DNA]</scope>
    <source>
        <strain evidence="2">cv. Niubang</strain>
    </source>
</reference>
<evidence type="ECO:0000313" key="1">
    <source>
        <dbReference type="EMBL" id="KAI3728122.1"/>
    </source>
</evidence>
<evidence type="ECO:0000313" key="2">
    <source>
        <dbReference type="Proteomes" id="UP001055879"/>
    </source>
</evidence>